<dbReference type="GO" id="GO:0004751">
    <property type="term" value="F:ribose-5-phosphate isomerase activity"/>
    <property type="evidence" value="ECO:0007669"/>
    <property type="project" value="TreeGrafter"/>
</dbReference>
<dbReference type="NCBIfam" id="TIGR00689">
    <property type="entry name" value="rpiB_lacA_lacB"/>
    <property type="match status" value="1"/>
</dbReference>
<accession>A0A1F5DT00</accession>
<dbReference type="SUPFAM" id="SSF89623">
    <property type="entry name" value="Ribose/Galactose isomerase RpiB/AlsB"/>
    <property type="match status" value="1"/>
</dbReference>
<protein>
    <recommendedName>
        <fullName evidence="4">Ribose-5-phosphate isomerase</fullName>
    </recommendedName>
</protein>
<dbReference type="GO" id="GO:0009052">
    <property type="term" value="P:pentose-phosphate shunt, non-oxidative branch"/>
    <property type="evidence" value="ECO:0007669"/>
    <property type="project" value="TreeGrafter"/>
</dbReference>
<dbReference type="InterPro" id="IPR036569">
    <property type="entry name" value="RpiB_LacA_LacB_sf"/>
</dbReference>
<organism evidence="2 3">
    <name type="scientific">Candidatus Beckwithbacteria bacterium RIFCSPLOWO2_02_FULL_47_23</name>
    <dbReference type="NCBI Taxonomy" id="1797463"/>
    <lineage>
        <taxon>Bacteria</taxon>
        <taxon>Candidatus Beckwithiibacteriota</taxon>
    </lineage>
</organism>
<reference evidence="2 3" key="1">
    <citation type="journal article" date="2016" name="Nat. Commun.">
        <title>Thousands of microbial genomes shed light on interconnected biogeochemical processes in an aquifer system.</title>
        <authorList>
            <person name="Anantharaman K."/>
            <person name="Brown C.T."/>
            <person name="Hug L.A."/>
            <person name="Sharon I."/>
            <person name="Castelle C.J."/>
            <person name="Probst A.J."/>
            <person name="Thomas B.C."/>
            <person name="Singh A."/>
            <person name="Wilkins M.J."/>
            <person name="Karaoz U."/>
            <person name="Brodie E.L."/>
            <person name="Williams K.H."/>
            <person name="Hubbard S.S."/>
            <person name="Banfield J.F."/>
        </authorList>
    </citation>
    <scope>NUCLEOTIDE SEQUENCE [LARGE SCALE GENOMIC DNA]</scope>
</reference>
<dbReference type="EMBL" id="MEZQ01000055">
    <property type="protein sequence ID" value="OGD58151.1"/>
    <property type="molecule type" value="Genomic_DNA"/>
</dbReference>
<dbReference type="PANTHER" id="PTHR30345">
    <property type="entry name" value="RIBOSE-5-PHOSPHATE ISOMERASE B"/>
    <property type="match status" value="1"/>
</dbReference>
<evidence type="ECO:0000313" key="2">
    <source>
        <dbReference type="EMBL" id="OGD58151.1"/>
    </source>
</evidence>
<evidence type="ECO:0000313" key="3">
    <source>
        <dbReference type="Proteomes" id="UP000176364"/>
    </source>
</evidence>
<comment type="caution">
    <text evidence="2">The sequence shown here is derived from an EMBL/GenBank/DDBJ whole genome shotgun (WGS) entry which is preliminary data.</text>
</comment>
<dbReference type="Gene3D" id="3.40.1400.10">
    <property type="entry name" value="Sugar-phosphate isomerase, RpiB/LacA/LacB"/>
    <property type="match status" value="1"/>
</dbReference>
<dbReference type="GO" id="GO:0019316">
    <property type="term" value="P:D-allose catabolic process"/>
    <property type="evidence" value="ECO:0007669"/>
    <property type="project" value="TreeGrafter"/>
</dbReference>
<comment type="similarity">
    <text evidence="1">Belongs to the LacAB/RpiB family.</text>
</comment>
<gene>
    <name evidence="2" type="ORF">A3I57_02050</name>
</gene>
<dbReference type="Pfam" id="PF02502">
    <property type="entry name" value="LacAB_rpiB"/>
    <property type="match status" value="2"/>
</dbReference>
<proteinExistence type="inferred from homology"/>
<dbReference type="Proteomes" id="UP000176364">
    <property type="component" value="Unassembled WGS sequence"/>
</dbReference>
<dbReference type="PIRSF" id="PIRSF005384">
    <property type="entry name" value="RpiB_LacA_B"/>
    <property type="match status" value="1"/>
</dbReference>
<name>A0A1F5DT00_9BACT</name>
<dbReference type="InterPro" id="IPR003500">
    <property type="entry name" value="RpiB_LacA_LacB"/>
</dbReference>
<dbReference type="AlphaFoldDB" id="A0A1F5DT00"/>
<evidence type="ECO:0000256" key="1">
    <source>
        <dbReference type="ARBA" id="ARBA00008754"/>
    </source>
</evidence>
<sequence length="170" mass="18983">MKIFLGADHAGFELKEKVKEFLNQAGYEIEDCGAHEFNKADDYPDIISQAAAAVSKDPENSRAIIFGRSGQAETMLANKHKGVRAVLFYSPAVPLGAADVTGRISHDPLEMIRLTREHNNANILSLGATFLKVSDALKVTKMWLEAPFTQEERHVRRLAKMKQIEERNFA</sequence>
<evidence type="ECO:0008006" key="4">
    <source>
        <dbReference type="Google" id="ProtNLM"/>
    </source>
</evidence>
<dbReference type="PANTHER" id="PTHR30345:SF0">
    <property type="entry name" value="DNA DAMAGE-REPAIR_TOLERATION PROTEIN DRT102"/>
    <property type="match status" value="1"/>
</dbReference>